<comment type="caution">
    <text evidence="1">The sequence shown here is derived from an EMBL/GenBank/DDBJ whole genome shotgun (WGS) entry which is preliminary data.</text>
</comment>
<accession>A0AAN6NLM7</accession>
<sequence>INHAYVRPEGFELPGFELGVLEPSEGGEREGAPELCVRFRWREVVTVVLRRLERGLDGEERALAE</sequence>
<feature type="non-terminal residue" evidence="1">
    <location>
        <position position="65"/>
    </location>
</feature>
<evidence type="ECO:0000313" key="1">
    <source>
        <dbReference type="EMBL" id="KAK3947384.1"/>
    </source>
</evidence>
<proteinExistence type="predicted"/>
<name>A0AAN6NLM7_9PEZI</name>
<reference evidence="1" key="2">
    <citation type="submission" date="2023-06" db="EMBL/GenBank/DDBJ databases">
        <authorList>
            <consortium name="Lawrence Berkeley National Laboratory"/>
            <person name="Mondo S.J."/>
            <person name="Hensen N."/>
            <person name="Bonometti L."/>
            <person name="Westerberg I."/>
            <person name="Brannstrom I.O."/>
            <person name="Guillou S."/>
            <person name="Cros-Aarteil S."/>
            <person name="Calhoun S."/>
            <person name="Haridas S."/>
            <person name="Kuo A."/>
            <person name="Pangilinan J."/>
            <person name="Riley R."/>
            <person name="Labutti K."/>
            <person name="Andreopoulos B."/>
            <person name="Lipzen A."/>
            <person name="Chen C."/>
            <person name="Yanf M."/>
            <person name="Daum C."/>
            <person name="Ng V."/>
            <person name="Clum A."/>
            <person name="Steindorff A."/>
            <person name="Ohm R."/>
            <person name="Martin F."/>
            <person name="Silar P."/>
            <person name="Natvig D."/>
            <person name="Lalanne C."/>
            <person name="Gautier V."/>
            <person name="Ament-Velasquez S.L."/>
            <person name="Kruys A."/>
            <person name="Hutchinson M.I."/>
            <person name="Powell A.J."/>
            <person name="Barry K."/>
            <person name="Miller A.N."/>
            <person name="Grigoriev I.V."/>
            <person name="Debuchy R."/>
            <person name="Gladieux P."/>
            <person name="Thoren M.H."/>
            <person name="Johannesson H."/>
        </authorList>
    </citation>
    <scope>NUCLEOTIDE SEQUENCE</scope>
    <source>
        <strain evidence="1">CBS 626.80</strain>
    </source>
</reference>
<gene>
    <name evidence="1" type="ORF">QBC32DRAFT_179525</name>
</gene>
<keyword evidence="2" id="KW-1185">Reference proteome</keyword>
<reference evidence="1" key="1">
    <citation type="journal article" date="2023" name="Mol. Phylogenet. Evol.">
        <title>Genome-scale phylogeny and comparative genomics of the fungal order Sordariales.</title>
        <authorList>
            <person name="Hensen N."/>
            <person name="Bonometti L."/>
            <person name="Westerberg I."/>
            <person name="Brannstrom I.O."/>
            <person name="Guillou S."/>
            <person name="Cros-Aarteil S."/>
            <person name="Calhoun S."/>
            <person name="Haridas S."/>
            <person name="Kuo A."/>
            <person name="Mondo S."/>
            <person name="Pangilinan J."/>
            <person name="Riley R."/>
            <person name="LaButti K."/>
            <person name="Andreopoulos B."/>
            <person name="Lipzen A."/>
            <person name="Chen C."/>
            <person name="Yan M."/>
            <person name="Daum C."/>
            <person name="Ng V."/>
            <person name="Clum A."/>
            <person name="Steindorff A."/>
            <person name="Ohm R.A."/>
            <person name="Martin F."/>
            <person name="Silar P."/>
            <person name="Natvig D.O."/>
            <person name="Lalanne C."/>
            <person name="Gautier V."/>
            <person name="Ament-Velasquez S.L."/>
            <person name="Kruys A."/>
            <person name="Hutchinson M.I."/>
            <person name="Powell A.J."/>
            <person name="Barry K."/>
            <person name="Miller A.N."/>
            <person name="Grigoriev I.V."/>
            <person name="Debuchy R."/>
            <person name="Gladieux P."/>
            <person name="Hiltunen Thoren M."/>
            <person name="Johannesson H."/>
        </authorList>
    </citation>
    <scope>NUCLEOTIDE SEQUENCE</scope>
    <source>
        <strain evidence="1">CBS 626.80</strain>
    </source>
</reference>
<protein>
    <submittedName>
        <fullName evidence="1">Uncharacterized protein</fullName>
    </submittedName>
</protein>
<feature type="non-terminal residue" evidence="1">
    <location>
        <position position="1"/>
    </location>
</feature>
<organism evidence="1 2">
    <name type="scientific">Pseudoneurospora amorphoporcata</name>
    <dbReference type="NCBI Taxonomy" id="241081"/>
    <lineage>
        <taxon>Eukaryota</taxon>
        <taxon>Fungi</taxon>
        <taxon>Dikarya</taxon>
        <taxon>Ascomycota</taxon>
        <taxon>Pezizomycotina</taxon>
        <taxon>Sordariomycetes</taxon>
        <taxon>Sordariomycetidae</taxon>
        <taxon>Sordariales</taxon>
        <taxon>Sordariaceae</taxon>
        <taxon>Pseudoneurospora</taxon>
    </lineage>
</organism>
<dbReference type="Proteomes" id="UP001303222">
    <property type="component" value="Unassembled WGS sequence"/>
</dbReference>
<evidence type="ECO:0000313" key="2">
    <source>
        <dbReference type="Proteomes" id="UP001303222"/>
    </source>
</evidence>
<dbReference type="AlphaFoldDB" id="A0AAN6NLM7"/>
<dbReference type="EMBL" id="MU859360">
    <property type="protein sequence ID" value="KAK3947384.1"/>
    <property type="molecule type" value="Genomic_DNA"/>
</dbReference>